<feature type="region of interest" description="Disordered" evidence="11">
    <location>
        <begin position="388"/>
        <end position="414"/>
    </location>
</feature>
<evidence type="ECO:0000256" key="7">
    <source>
        <dbReference type="ARBA" id="ARBA00023242"/>
    </source>
</evidence>
<evidence type="ECO:0000256" key="9">
    <source>
        <dbReference type="ARBA" id="ARBA00029498"/>
    </source>
</evidence>
<keyword evidence="13" id="KW-1185">Reference proteome</keyword>
<dbReference type="InterPro" id="IPR026258">
    <property type="entry name" value="SRP68"/>
</dbReference>
<feature type="compositionally biased region" description="Basic and acidic residues" evidence="11">
    <location>
        <begin position="398"/>
        <end position="414"/>
    </location>
</feature>
<keyword evidence="7" id="KW-0539">Nucleus</keyword>
<keyword evidence="4 10" id="KW-0963">Cytoplasm</keyword>
<protein>
    <recommendedName>
        <fullName evidence="9 10">Signal recognition particle subunit SRP68</fullName>
        <shortName evidence="10">SRP68</shortName>
    </recommendedName>
</protein>
<dbReference type="PANTHER" id="PTHR12860">
    <property type="entry name" value="SIGNAL RECOGNITION PARTICLE 68 KDA PROTEIN"/>
    <property type="match status" value="1"/>
</dbReference>
<dbReference type="InterPro" id="IPR038253">
    <property type="entry name" value="SRP68_N_sf"/>
</dbReference>
<dbReference type="Proteomes" id="UP000799441">
    <property type="component" value="Unassembled WGS sequence"/>
</dbReference>
<dbReference type="GO" id="GO:0005730">
    <property type="term" value="C:nucleolus"/>
    <property type="evidence" value="ECO:0007669"/>
    <property type="project" value="UniProtKB-SubCell"/>
</dbReference>
<evidence type="ECO:0000313" key="13">
    <source>
        <dbReference type="Proteomes" id="UP000799441"/>
    </source>
</evidence>
<dbReference type="GO" id="GO:0008312">
    <property type="term" value="F:7S RNA binding"/>
    <property type="evidence" value="ECO:0007669"/>
    <property type="project" value="InterPro"/>
</dbReference>
<evidence type="ECO:0000256" key="5">
    <source>
        <dbReference type="ARBA" id="ARBA00022884"/>
    </source>
</evidence>
<dbReference type="AlphaFoldDB" id="A0A9P4Q4Q5"/>
<reference evidence="12" key="1">
    <citation type="journal article" date="2020" name="Stud. Mycol.">
        <title>101 Dothideomycetes genomes: a test case for predicting lifestyles and emergence of pathogens.</title>
        <authorList>
            <person name="Haridas S."/>
            <person name="Albert R."/>
            <person name="Binder M."/>
            <person name="Bloem J."/>
            <person name="Labutti K."/>
            <person name="Salamov A."/>
            <person name="Andreopoulos B."/>
            <person name="Baker S."/>
            <person name="Barry K."/>
            <person name="Bills G."/>
            <person name="Bluhm B."/>
            <person name="Cannon C."/>
            <person name="Castanera R."/>
            <person name="Culley D."/>
            <person name="Daum C."/>
            <person name="Ezra D."/>
            <person name="Gonzalez J."/>
            <person name="Henrissat B."/>
            <person name="Kuo A."/>
            <person name="Liang C."/>
            <person name="Lipzen A."/>
            <person name="Lutzoni F."/>
            <person name="Magnuson J."/>
            <person name="Mondo S."/>
            <person name="Nolan M."/>
            <person name="Ohm R."/>
            <person name="Pangilinan J."/>
            <person name="Park H.-J."/>
            <person name="Ramirez L."/>
            <person name="Alfaro M."/>
            <person name="Sun H."/>
            <person name="Tritt A."/>
            <person name="Yoshinaga Y."/>
            <person name="Zwiers L.-H."/>
            <person name="Turgeon B."/>
            <person name="Goodwin S."/>
            <person name="Spatafora J."/>
            <person name="Crous P."/>
            <person name="Grigoriev I."/>
        </authorList>
    </citation>
    <scope>NUCLEOTIDE SEQUENCE</scope>
    <source>
        <strain evidence="12">CBS 116435</strain>
    </source>
</reference>
<dbReference type="GO" id="GO:0030942">
    <property type="term" value="F:endoplasmic reticulum signal peptide binding"/>
    <property type="evidence" value="ECO:0007669"/>
    <property type="project" value="InterPro"/>
</dbReference>
<accession>A0A9P4Q4Q5</accession>
<feature type="region of interest" description="Disordered" evidence="11">
    <location>
        <begin position="612"/>
        <end position="650"/>
    </location>
</feature>
<gene>
    <name evidence="12" type="ORF">K431DRAFT_228961</name>
</gene>
<dbReference type="InterPro" id="IPR034652">
    <property type="entry name" value="SRP68-RBD"/>
</dbReference>
<dbReference type="GO" id="GO:0006614">
    <property type="term" value="P:SRP-dependent cotranslational protein targeting to membrane"/>
    <property type="evidence" value="ECO:0007669"/>
    <property type="project" value="InterPro"/>
</dbReference>
<dbReference type="GO" id="GO:0005786">
    <property type="term" value="C:signal recognition particle, endoplasmic reticulum targeting"/>
    <property type="evidence" value="ECO:0007669"/>
    <property type="project" value="UniProtKB-KW"/>
</dbReference>
<evidence type="ECO:0000256" key="3">
    <source>
        <dbReference type="ARBA" id="ARBA00009352"/>
    </source>
</evidence>
<comment type="function">
    <text evidence="10">Component of the signal recognition particle (SRP) complex, a ribonucleoprotein complex that mediates the cotranslational targeting of secretory and membrane proteins to the endoplasmic reticulum (ER). The SRP complex interacts with the signal sequence in nascent secretory and membrane proteins and directs them to the membrane of the ER.</text>
</comment>
<comment type="subcellular location">
    <subcellularLocation>
        <location evidence="1 10">Cytoplasm</location>
    </subcellularLocation>
    <subcellularLocation>
        <location evidence="2">Nucleus</location>
        <location evidence="2">Nucleolus</location>
    </subcellularLocation>
</comment>
<comment type="caution">
    <text evidence="12">The sequence shown here is derived from an EMBL/GenBank/DDBJ whole genome shotgun (WGS) entry which is preliminary data.</text>
</comment>
<sequence length="650" mass="71435">MDITAFVSSHREVLLIADYAAYRSSLSRQLNSLRRRLGIATPKRDKFAQKTVTAEQIGGSHEFLHLLLLTSERAWAHAMHIKTSHADDRGGLTSTGRGHVVSRLRKAAKTAGELVELLVGQKDTTKATEKDVLEAKAYAAMMTGSEEFEKHSSSGQQRSADGKESEESWRACLTNFATTRVIYAALYESGRNDVFRTLLADIVDPTIRYAAYQARLSRTIAIPTVAKRYFPKSDSSLVSSVEGLDQWALKDKPAPTTEAEKVASPQNIPENVTWRGRKANIVDASIGQALASVEVASAKLQEYLSSNTQAAAKDKAAAYDEVLIASQDAADAAKRATDELEKEGVDEGDKRMQDLRVTALAVGYGLVSWRVGRNRMLLGAEDDGLAFKAPQSKRQKGTQKDGKPLPEKEESRSKTLAPLRERLVLYDATIQSINSVKDLRGAVRDETFVAELDAKAAYFRALKCVNISYSHSLIGQHVESLALLKKANDLLSQHSVSQRSESAASQPPTLDISPESYQQAFQKTSTLLSRTHALVELRKLEENSRIAAEKKMTGAAPLVQNLNAYPTPGTLVDVTNLVSYPPKIEPVPVKPLFLDVAWNYIDYPGHASKTQARSVTEQVSEKMQDVVSGGSTQEKQTEQQKKKGWFGFGR</sequence>
<evidence type="ECO:0000256" key="4">
    <source>
        <dbReference type="ARBA" id="ARBA00022490"/>
    </source>
</evidence>
<feature type="region of interest" description="Disordered" evidence="11">
    <location>
        <begin position="146"/>
        <end position="165"/>
    </location>
</feature>
<evidence type="ECO:0000256" key="8">
    <source>
        <dbReference type="ARBA" id="ARBA00023274"/>
    </source>
</evidence>
<dbReference type="OrthoDB" id="10255118at2759"/>
<dbReference type="CDD" id="cd15481">
    <property type="entry name" value="SRP68-RBD"/>
    <property type="match status" value="1"/>
</dbReference>
<evidence type="ECO:0000313" key="12">
    <source>
        <dbReference type="EMBL" id="KAF2719288.1"/>
    </source>
</evidence>
<keyword evidence="5 10" id="KW-0694">RNA-binding</keyword>
<dbReference type="GO" id="GO:0005047">
    <property type="term" value="F:signal recognition particle binding"/>
    <property type="evidence" value="ECO:0007669"/>
    <property type="project" value="InterPro"/>
</dbReference>
<dbReference type="PIRSF" id="PIRSF038995">
    <property type="entry name" value="SRP68"/>
    <property type="match status" value="1"/>
</dbReference>
<evidence type="ECO:0000256" key="11">
    <source>
        <dbReference type="SAM" id="MobiDB-lite"/>
    </source>
</evidence>
<keyword evidence="6 10" id="KW-0733">Signal recognition particle</keyword>
<evidence type="ECO:0000256" key="10">
    <source>
        <dbReference type="PIRNR" id="PIRNR038995"/>
    </source>
</evidence>
<evidence type="ECO:0000256" key="6">
    <source>
        <dbReference type="ARBA" id="ARBA00023135"/>
    </source>
</evidence>
<organism evidence="12 13">
    <name type="scientific">Polychaeton citri CBS 116435</name>
    <dbReference type="NCBI Taxonomy" id="1314669"/>
    <lineage>
        <taxon>Eukaryota</taxon>
        <taxon>Fungi</taxon>
        <taxon>Dikarya</taxon>
        <taxon>Ascomycota</taxon>
        <taxon>Pezizomycotina</taxon>
        <taxon>Dothideomycetes</taxon>
        <taxon>Dothideomycetidae</taxon>
        <taxon>Capnodiales</taxon>
        <taxon>Capnodiaceae</taxon>
        <taxon>Polychaeton</taxon>
    </lineage>
</organism>
<dbReference type="Pfam" id="PF16969">
    <property type="entry name" value="SRP68"/>
    <property type="match status" value="1"/>
</dbReference>
<name>A0A9P4Q4Q5_9PEZI</name>
<comment type="similarity">
    <text evidence="3 10">Belongs to the SRP68 family.</text>
</comment>
<dbReference type="Gene3D" id="1.10.3450.40">
    <property type="entry name" value="Signal recognition particle, SRP68 subunit, RNA-binding domain"/>
    <property type="match status" value="1"/>
</dbReference>
<evidence type="ECO:0000256" key="2">
    <source>
        <dbReference type="ARBA" id="ARBA00004604"/>
    </source>
</evidence>
<keyword evidence="8 10" id="KW-0687">Ribonucleoprotein</keyword>
<proteinExistence type="inferred from homology"/>
<evidence type="ECO:0000256" key="1">
    <source>
        <dbReference type="ARBA" id="ARBA00004496"/>
    </source>
</evidence>
<dbReference type="EMBL" id="MU003813">
    <property type="protein sequence ID" value="KAF2719288.1"/>
    <property type="molecule type" value="Genomic_DNA"/>
</dbReference>
<dbReference type="PANTHER" id="PTHR12860:SF0">
    <property type="entry name" value="SIGNAL RECOGNITION PARTICLE SUBUNIT SRP68"/>
    <property type="match status" value="1"/>
</dbReference>